<dbReference type="PRINTS" id="PR00412">
    <property type="entry name" value="EPOXHYDRLASE"/>
</dbReference>
<evidence type="ECO:0000313" key="6">
    <source>
        <dbReference type="EMBL" id="KAF9068566.1"/>
    </source>
</evidence>
<proteinExistence type="inferred from homology"/>
<dbReference type="PIRSF" id="PIRSF001112">
    <property type="entry name" value="Epoxide_hydrolase"/>
    <property type="match status" value="1"/>
</dbReference>
<dbReference type="PANTHER" id="PTHR21661">
    <property type="entry name" value="EPOXIDE HYDROLASE 1-RELATED"/>
    <property type="match status" value="1"/>
</dbReference>
<dbReference type="AlphaFoldDB" id="A0A9P5U719"/>
<dbReference type="InterPro" id="IPR000639">
    <property type="entry name" value="Epox_hydrolase-like"/>
</dbReference>
<comment type="caution">
    <text evidence="6">The sequence shown here is derived from an EMBL/GenBank/DDBJ whole genome shotgun (WGS) entry which is preliminary data.</text>
</comment>
<keyword evidence="7" id="KW-1185">Reference proteome</keyword>
<evidence type="ECO:0000256" key="4">
    <source>
        <dbReference type="PIRSR" id="PIRSR001112-1"/>
    </source>
</evidence>
<feature type="active site" description="Proton donor" evidence="4">
    <location>
        <position position="320"/>
    </location>
</feature>
<dbReference type="GO" id="GO:0097176">
    <property type="term" value="P:epoxide metabolic process"/>
    <property type="evidence" value="ECO:0007669"/>
    <property type="project" value="TreeGrafter"/>
</dbReference>
<dbReference type="InterPro" id="IPR029058">
    <property type="entry name" value="AB_hydrolase_fold"/>
</dbReference>
<protein>
    <submittedName>
        <fullName evidence="6">Alpha beta-hydrolase</fullName>
    </submittedName>
</protein>
<dbReference type="InterPro" id="IPR016292">
    <property type="entry name" value="Epoxide_hydrolase"/>
</dbReference>
<feature type="active site" description="Proton acceptor" evidence="4">
    <location>
        <position position="375"/>
    </location>
</feature>
<dbReference type="PANTHER" id="PTHR21661:SF35">
    <property type="entry name" value="EPOXIDE HYDROLASE"/>
    <property type="match status" value="1"/>
</dbReference>
<reference evidence="6" key="1">
    <citation type="submission" date="2020-11" db="EMBL/GenBank/DDBJ databases">
        <authorList>
            <consortium name="DOE Joint Genome Institute"/>
            <person name="Ahrendt S."/>
            <person name="Riley R."/>
            <person name="Andreopoulos W."/>
            <person name="Labutti K."/>
            <person name="Pangilinan J."/>
            <person name="Ruiz-Duenas F.J."/>
            <person name="Barrasa J.M."/>
            <person name="Sanchez-Garcia M."/>
            <person name="Camarero S."/>
            <person name="Miyauchi S."/>
            <person name="Serrano A."/>
            <person name="Linde D."/>
            <person name="Babiker R."/>
            <person name="Drula E."/>
            <person name="Ayuso-Fernandez I."/>
            <person name="Pacheco R."/>
            <person name="Padilla G."/>
            <person name="Ferreira P."/>
            <person name="Barriuso J."/>
            <person name="Kellner H."/>
            <person name="Castanera R."/>
            <person name="Alfaro M."/>
            <person name="Ramirez L."/>
            <person name="Pisabarro A.G."/>
            <person name="Kuo A."/>
            <person name="Tritt A."/>
            <person name="Lipzen A."/>
            <person name="He G."/>
            <person name="Yan M."/>
            <person name="Ng V."/>
            <person name="Cullen D."/>
            <person name="Martin F."/>
            <person name="Rosso M.-N."/>
            <person name="Henrissat B."/>
            <person name="Hibbett D."/>
            <person name="Martinez A.T."/>
            <person name="Grigoriev I.V."/>
        </authorList>
    </citation>
    <scope>NUCLEOTIDE SEQUENCE</scope>
    <source>
        <strain evidence="6">AH 40177</strain>
    </source>
</reference>
<dbReference type="EMBL" id="JADNRY010000059">
    <property type="protein sequence ID" value="KAF9068566.1"/>
    <property type="molecule type" value="Genomic_DNA"/>
</dbReference>
<dbReference type="InterPro" id="IPR010497">
    <property type="entry name" value="Epoxide_hydro_N"/>
</dbReference>
<dbReference type="Gene3D" id="3.40.50.1820">
    <property type="entry name" value="alpha/beta hydrolase"/>
    <property type="match status" value="1"/>
</dbReference>
<keyword evidence="2" id="KW-0058">Aromatic hydrocarbons catabolism</keyword>
<gene>
    <name evidence="6" type="ORF">BDP27DRAFT_1525094</name>
</gene>
<evidence type="ECO:0000259" key="5">
    <source>
        <dbReference type="Pfam" id="PF06441"/>
    </source>
</evidence>
<organism evidence="6 7">
    <name type="scientific">Rhodocollybia butyracea</name>
    <dbReference type="NCBI Taxonomy" id="206335"/>
    <lineage>
        <taxon>Eukaryota</taxon>
        <taxon>Fungi</taxon>
        <taxon>Dikarya</taxon>
        <taxon>Basidiomycota</taxon>
        <taxon>Agaricomycotina</taxon>
        <taxon>Agaricomycetes</taxon>
        <taxon>Agaricomycetidae</taxon>
        <taxon>Agaricales</taxon>
        <taxon>Marasmiineae</taxon>
        <taxon>Omphalotaceae</taxon>
        <taxon>Rhodocollybia</taxon>
    </lineage>
</organism>
<evidence type="ECO:0000313" key="7">
    <source>
        <dbReference type="Proteomes" id="UP000772434"/>
    </source>
</evidence>
<feature type="domain" description="Epoxide hydrolase N-terminal" evidence="5">
    <location>
        <begin position="5"/>
        <end position="121"/>
    </location>
</feature>
<comment type="similarity">
    <text evidence="1">Belongs to the peptidase S33 family.</text>
</comment>
<dbReference type="Proteomes" id="UP000772434">
    <property type="component" value="Unassembled WGS sequence"/>
</dbReference>
<evidence type="ECO:0000256" key="3">
    <source>
        <dbReference type="ARBA" id="ARBA00022801"/>
    </source>
</evidence>
<evidence type="ECO:0000256" key="1">
    <source>
        <dbReference type="ARBA" id="ARBA00010088"/>
    </source>
</evidence>
<dbReference type="GO" id="GO:0004301">
    <property type="term" value="F:epoxide hydrolase activity"/>
    <property type="evidence" value="ECO:0007669"/>
    <property type="project" value="TreeGrafter"/>
</dbReference>
<keyword evidence="3" id="KW-0378">Hydrolase</keyword>
<sequence>MTTETPFTIAIPDSKLDVLGQKLALADFPDELEGASWNYGVPLADVKRLVAHWIKGYNWRAEEAKLNAELPQFTRGINIDGFGQLNIHYVHKKSQNANAIPLLFVHGCKLLLLWPGSFIEVRKILPLLIRSSPNFPSFHVVAPSLPGYGFSEGAHKPGFSGDQYAEVAHKLMISLGYNQYVTQGGDWGSLITRIIAQKYGGSHSKAWHTNYPGGSPLQFRLNPILYIQHSLTPYTEAEKAGLVRSKWFETEGRGYFIEQSTKPQTLGYSLADSPVGLLAWIYEKLVEWSDSYPWTDDEVLTWLMVFYFSRAGPAASVRIYYEVVHSQVYIPSPALKPTIPLGVSHFPKELRIAPRKFVHNIGNLVFQAEHTSGGHFAAHERPDELVGDLRKMFGKRGPAFGVVPGKNGYEKKAKSKL</sequence>
<accession>A0A9P5U719</accession>
<evidence type="ECO:0000256" key="2">
    <source>
        <dbReference type="ARBA" id="ARBA00022797"/>
    </source>
</evidence>
<dbReference type="OrthoDB" id="7130006at2759"/>
<feature type="active site" description="Nucleophile" evidence="4">
    <location>
        <position position="186"/>
    </location>
</feature>
<name>A0A9P5U719_9AGAR</name>
<dbReference type="SUPFAM" id="SSF53474">
    <property type="entry name" value="alpha/beta-Hydrolases"/>
    <property type="match status" value="1"/>
</dbReference>
<dbReference type="Pfam" id="PF06441">
    <property type="entry name" value="EHN"/>
    <property type="match status" value="1"/>
</dbReference>